<reference evidence="3 4" key="1">
    <citation type="submission" date="2019-06" db="EMBL/GenBank/DDBJ databases">
        <title>Sequencing the genomes of 1000 actinobacteria strains.</title>
        <authorList>
            <person name="Klenk H.-P."/>
        </authorList>
    </citation>
    <scope>NUCLEOTIDE SEQUENCE [LARGE SCALE GENOMIC DNA]</scope>
    <source>
        <strain evidence="3 4">DSM 18031</strain>
    </source>
</reference>
<sequence length="263" mass="27623">MNEVSRAADRLMTAERMGTPCLPVRDLIGVGNTQAAYEVQQIITNHRIDAGAQVVGHKIGLTSRVVQTQLGVNEPDYGALFADMVYSDCEPIPLDRFIQPKIEAEVAFILGRDLESPTLSITDVIAATDYVLPAFEIVDSRIQNWDITIVDTVADNASSGALVLGTVPRPLSGLELPAMGMVVEHSGQPVSTGIGSACLGSPIIAVAWLARTLARRGTPLCAGEVILSGALGAMVPVTSPGAYRARLDGLGDVTAIFTEGVSA</sequence>
<evidence type="ECO:0000256" key="1">
    <source>
        <dbReference type="ARBA" id="ARBA00023239"/>
    </source>
</evidence>
<accession>A0A543HT69</accession>
<comment type="caution">
    <text evidence="3">The sequence shown here is derived from an EMBL/GenBank/DDBJ whole genome shotgun (WGS) entry which is preliminary data.</text>
</comment>
<dbReference type="GO" id="GO:0005737">
    <property type="term" value="C:cytoplasm"/>
    <property type="evidence" value="ECO:0007669"/>
    <property type="project" value="TreeGrafter"/>
</dbReference>
<dbReference type="PANTHER" id="PTHR30143:SF0">
    <property type="entry name" value="2-KETO-4-PENTENOATE HYDRATASE"/>
    <property type="match status" value="1"/>
</dbReference>
<dbReference type="Proteomes" id="UP000318331">
    <property type="component" value="Unassembled WGS sequence"/>
</dbReference>
<protein>
    <submittedName>
        <fullName evidence="3">2-keto-4-pentenoate hydratase</fullName>
    </submittedName>
</protein>
<dbReference type="InterPro" id="IPR050772">
    <property type="entry name" value="Hydratase-Decarb/MhpD_sf"/>
</dbReference>
<feature type="domain" description="Fumarylacetoacetase-like C-terminal" evidence="2">
    <location>
        <begin position="79"/>
        <end position="251"/>
    </location>
</feature>
<evidence type="ECO:0000259" key="2">
    <source>
        <dbReference type="Pfam" id="PF01557"/>
    </source>
</evidence>
<evidence type="ECO:0000313" key="3">
    <source>
        <dbReference type="EMBL" id="TQM61502.1"/>
    </source>
</evidence>
<dbReference type="EMBL" id="VFPN01000003">
    <property type="protein sequence ID" value="TQM61502.1"/>
    <property type="molecule type" value="Genomic_DNA"/>
</dbReference>
<dbReference type="Pfam" id="PF01557">
    <property type="entry name" value="FAA_hydrolase"/>
    <property type="match status" value="1"/>
</dbReference>
<organism evidence="3 4">
    <name type="scientific">Klugiella xanthotipulae</name>
    <dbReference type="NCBI Taxonomy" id="244735"/>
    <lineage>
        <taxon>Bacteria</taxon>
        <taxon>Bacillati</taxon>
        <taxon>Actinomycetota</taxon>
        <taxon>Actinomycetes</taxon>
        <taxon>Micrococcales</taxon>
        <taxon>Microbacteriaceae</taxon>
        <taxon>Klugiella</taxon>
    </lineage>
</organism>
<dbReference type="GO" id="GO:0008684">
    <property type="term" value="F:2-oxopent-4-enoate hydratase activity"/>
    <property type="evidence" value="ECO:0007669"/>
    <property type="project" value="TreeGrafter"/>
</dbReference>
<dbReference type="RefSeq" id="WP_141918608.1">
    <property type="nucleotide sequence ID" value="NZ_BAAAYS010000006.1"/>
</dbReference>
<proteinExistence type="predicted"/>
<dbReference type="PANTHER" id="PTHR30143">
    <property type="entry name" value="ACID HYDRATASE"/>
    <property type="match status" value="1"/>
</dbReference>
<gene>
    <name evidence="3" type="ORF">FB466_2457</name>
</gene>
<dbReference type="OrthoDB" id="9792137at2"/>
<dbReference type="InterPro" id="IPR036663">
    <property type="entry name" value="Fumarylacetoacetase_C_sf"/>
</dbReference>
<keyword evidence="1" id="KW-0456">Lyase</keyword>
<dbReference type="Gene3D" id="3.90.850.10">
    <property type="entry name" value="Fumarylacetoacetase-like, C-terminal domain"/>
    <property type="match status" value="1"/>
</dbReference>
<evidence type="ECO:0000313" key="4">
    <source>
        <dbReference type="Proteomes" id="UP000318331"/>
    </source>
</evidence>
<name>A0A543HT69_9MICO</name>
<keyword evidence="4" id="KW-1185">Reference proteome</keyword>
<dbReference type="AlphaFoldDB" id="A0A543HT69"/>
<dbReference type="InterPro" id="IPR011234">
    <property type="entry name" value="Fumarylacetoacetase-like_C"/>
</dbReference>
<dbReference type="SUPFAM" id="SSF56529">
    <property type="entry name" value="FAH"/>
    <property type="match status" value="1"/>
</dbReference>